<dbReference type="Proteomes" id="UP001500831">
    <property type="component" value="Unassembled WGS sequence"/>
</dbReference>
<evidence type="ECO:0000313" key="2">
    <source>
        <dbReference type="EMBL" id="GAA2901406.1"/>
    </source>
</evidence>
<gene>
    <name evidence="2" type="ORF">GCM10010517_67220</name>
</gene>
<comment type="caution">
    <text evidence="2">The sequence shown here is derived from an EMBL/GenBank/DDBJ whole genome shotgun (WGS) entry which is preliminary data.</text>
</comment>
<feature type="region of interest" description="Disordered" evidence="1">
    <location>
        <begin position="1"/>
        <end position="59"/>
    </location>
</feature>
<evidence type="ECO:0000313" key="3">
    <source>
        <dbReference type="Proteomes" id="UP001500831"/>
    </source>
</evidence>
<protein>
    <submittedName>
        <fullName evidence="2">Uncharacterized protein</fullName>
    </submittedName>
</protein>
<accession>A0ABN3W7A7</accession>
<organism evidence="2 3">
    <name type="scientific">Streptosporangium fragile</name>
    <dbReference type="NCBI Taxonomy" id="46186"/>
    <lineage>
        <taxon>Bacteria</taxon>
        <taxon>Bacillati</taxon>
        <taxon>Actinomycetota</taxon>
        <taxon>Actinomycetes</taxon>
        <taxon>Streptosporangiales</taxon>
        <taxon>Streptosporangiaceae</taxon>
        <taxon>Streptosporangium</taxon>
    </lineage>
</organism>
<evidence type="ECO:0000256" key="1">
    <source>
        <dbReference type="SAM" id="MobiDB-lite"/>
    </source>
</evidence>
<feature type="compositionally biased region" description="Basic and acidic residues" evidence="1">
    <location>
        <begin position="36"/>
        <end position="49"/>
    </location>
</feature>
<proteinExistence type="predicted"/>
<name>A0ABN3W7A7_9ACTN</name>
<sequence>MFSPLSGSHPPPFPDCPLRRVRGRPGAEPLVPAPRDGGDRGGPAKERTGGRRRPGKHYDHLFCHTIRANKEAPWEDA</sequence>
<dbReference type="EMBL" id="BAAAVI010000070">
    <property type="protein sequence ID" value="GAA2901406.1"/>
    <property type="molecule type" value="Genomic_DNA"/>
</dbReference>
<keyword evidence="3" id="KW-1185">Reference proteome</keyword>
<reference evidence="2 3" key="1">
    <citation type="journal article" date="2019" name="Int. J. Syst. Evol. Microbiol.">
        <title>The Global Catalogue of Microorganisms (GCM) 10K type strain sequencing project: providing services to taxonomists for standard genome sequencing and annotation.</title>
        <authorList>
            <consortium name="The Broad Institute Genomics Platform"/>
            <consortium name="The Broad Institute Genome Sequencing Center for Infectious Disease"/>
            <person name="Wu L."/>
            <person name="Ma J."/>
        </authorList>
    </citation>
    <scope>NUCLEOTIDE SEQUENCE [LARGE SCALE GENOMIC DNA]</scope>
    <source>
        <strain evidence="2 3">JCM 6242</strain>
    </source>
</reference>